<evidence type="ECO:0000313" key="6">
    <source>
        <dbReference type="EMBL" id="MBP1326855.1"/>
    </source>
</evidence>
<keyword evidence="3" id="KW-0520">NAD</keyword>
<dbReference type="PANTHER" id="PTHR11085:SF10">
    <property type="entry name" value="NAD-DEPENDENT PROTEIN DEACYLASE SIRTUIN-5, MITOCHONDRIAL-RELATED"/>
    <property type="match status" value="1"/>
</dbReference>
<dbReference type="RefSeq" id="WP_209705697.1">
    <property type="nucleotide sequence ID" value="NZ_JAFIDA010000001.1"/>
</dbReference>
<keyword evidence="4" id="KW-0862">Zinc</keyword>
<evidence type="ECO:0000256" key="1">
    <source>
        <dbReference type="ARBA" id="ARBA00012928"/>
    </source>
</evidence>
<feature type="binding site" evidence="4">
    <location>
        <position position="133"/>
    </location>
    <ligand>
        <name>Zn(2+)</name>
        <dbReference type="ChEBI" id="CHEBI:29105"/>
    </ligand>
</feature>
<feature type="binding site" evidence="4">
    <location>
        <position position="184"/>
    </location>
    <ligand>
        <name>Zn(2+)</name>
        <dbReference type="ChEBI" id="CHEBI:29105"/>
    </ligand>
</feature>
<keyword evidence="4" id="KW-0479">Metal-binding</keyword>
<dbReference type="Proteomes" id="UP000675163">
    <property type="component" value="Unassembled WGS sequence"/>
</dbReference>
<keyword evidence="2" id="KW-0808">Transferase</keyword>
<organism evidence="6 7">
    <name type="scientific">Leucobacter exalbidus</name>
    <dbReference type="NCBI Taxonomy" id="662960"/>
    <lineage>
        <taxon>Bacteria</taxon>
        <taxon>Bacillati</taxon>
        <taxon>Actinomycetota</taxon>
        <taxon>Actinomycetes</taxon>
        <taxon>Micrococcales</taxon>
        <taxon>Microbacteriaceae</taxon>
        <taxon>Leucobacter</taxon>
    </lineage>
</organism>
<dbReference type="InterPro" id="IPR003000">
    <property type="entry name" value="Sirtuin"/>
</dbReference>
<feature type="domain" description="Deacetylase sirtuin-type" evidence="5">
    <location>
        <begin position="1"/>
        <end position="279"/>
    </location>
</feature>
<dbReference type="GO" id="GO:0070403">
    <property type="term" value="F:NAD+ binding"/>
    <property type="evidence" value="ECO:0007669"/>
    <property type="project" value="InterPro"/>
</dbReference>
<dbReference type="Gene3D" id="3.40.50.1220">
    <property type="entry name" value="TPP-binding domain"/>
    <property type="match status" value="1"/>
</dbReference>
<dbReference type="EMBL" id="JAFIDA010000001">
    <property type="protein sequence ID" value="MBP1326855.1"/>
    <property type="molecule type" value="Genomic_DNA"/>
</dbReference>
<dbReference type="InterPro" id="IPR050134">
    <property type="entry name" value="NAD-dep_sirtuin_deacylases"/>
</dbReference>
<dbReference type="Pfam" id="PF02146">
    <property type="entry name" value="SIR2"/>
    <property type="match status" value="1"/>
</dbReference>
<feature type="binding site" evidence="4">
    <location>
        <position position="181"/>
    </location>
    <ligand>
        <name>Zn(2+)</name>
        <dbReference type="ChEBI" id="CHEBI:29105"/>
    </ligand>
</feature>
<feature type="binding site" evidence="4">
    <location>
        <position position="130"/>
    </location>
    <ligand>
        <name>Zn(2+)</name>
        <dbReference type="ChEBI" id="CHEBI:29105"/>
    </ligand>
</feature>
<keyword evidence="7" id="KW-1185">Reference proteome</keyword>
<evidence type="ECO:0000313" key="7">
    <source>
        <dbReference type="Proteomes" id="UP000675163"/>
    </source>
</evidence>
<comment type="caution">
    <text evidence="6">The sequence shown here is derived from an EMBL/GenBank/DDBJ whole genome shotgun (WGS) entry which is preliminary data.</text>
</comment>
<accession>A0A940PV87</accession>
<evidence type="ECO:0000259" key="5">
    <source>
        <dbReference type="PROSITE" id="PS50305"/>
    </source>
</evidence>
<gene>
    <name evidence="6" type="ORF">JOF28_002087</name>
</gene>
<dbReference type="EC" id="2.3.1.286" evidence="1"/>
<dbReference type="PROSITE" id="PS50305">
    <property type="entry name" value="SIRTUIN"/>
    <property type="match status" value="1"/>
</dbReference>
<proteinExistence type="predicted"/>
<dbReference type="InterPro" id="IPR026591">
    <property type="entry name" value="Sirtuin_cat_small_dom_sf"/>
</dbReference>
<sequence length="279" mass="28913">MQHDSHPSAELARLAEIVAAGPAAVLTGAGLSTDSGIPDYRGAGSPPRTPMRISEFMADEAYRRRFWAGARVGAARMSGLSPNTGHLALARLEMGGHVTGVATQNVDGLHRAAGSRTVVELHGRGDVIVCTRCHRTFTRATVLAQFDARNPGYAEAHAHAQIAPDGDAEVTQLAGVAVPECEACGGILRPDVVYFGEMVPTPVFQSAAALVEHAGSLILAGTSLAVNTGMRLVHRAERLGLPIVVINHGPTAVDARASTTLRIEGGTSEVLGAAADLLG</sequence>
<feature type="active site" description="Proton acceptor" evidence="4">
    <location>
        <position position="122"/>
    </location>
</feature>
<dbReference type="GO" id="GO:0046872">
    <property type="term" value="F:metal ion binding"/>
    <property type="evidence" value="ECO:0007669"/>
    <property type="project" value="UniProtKB-KW"/>
</dbReference>
<name>A0A940PV87_9MICO</name>
<dbReference type="InterPro" id="IPR029035">
    <property type="entry name" value="DHS-like_NAD/FAD-binding_dom"/>
</dbReference>
<dbReference type="InterPro" id="IPR026590">
    <property type="entry name" value="Ssirtuin_cat_dom"/>
</dbReference>
<dbReference type="AlphaFoldDB" id="A0A940PV87"/>
<dbReference type="Gene3D" id="3.30.1600.10">
    <property type="entry name" value="SIR2/SIRT2 'Small Domain"/>
    <property type="match status" value="1"/>
</dbReference>
<dbReference type="GO" id="GO:0017136">
    <property type="term" value="F:histone deacetylase activity, NAD-dependent"/>
    <property type="evidence" value="ECO:0007669"/>
    <property type="project" value="TreeGrafter"/>
</dbReference>
<reference evidence="6" key="1">
    <citation type="submission" date="2021-02" db="EMBL/GenBank/DDBJ databases">
        <title>Sequencing the genomes of 1000 actinobacteria strains.</title>
        <authorList>
            <person name="Klenk H.-P."/>
        </authorList>
    </citation>
    <scope>NUCLEOTIDE SEQUENCE</scope>
    <source>
        <strain evidence="6">DSM 22850</strain>
    </source>
</reference>
<protein>
    <recommendedName>
        <fullName evidence="1">protein acetyllysine N-acetyltransferase</fullName>
        <ecNumber evidence="1">2.3.1.286</ecNumber>
    </recommendedName>
</protein>
<evidence type="ECO:0000256" key="2">
    <source>
        <dbReference type="ARBA" id="ARBA00022679"/>
    </source>
</evidence>
<evidence type="ECO:0000256" key="4">
    <source>
        <dbReference type="PROSITE-ProRule" id="PRU00236"/>
    </source>
</evidence>
<dbReference type="PANTHER" id="PTHR11085">
    <property type="entry name" value="NAD-DEPENDENT PROTEIN DEACYLASE SIRTUIN-5, MITOCHONDRIAL-RELATED"/>
    <property type="match status" value="1"/>
</dbReference>
<dbReference type="SUPFAM" id="SSF52467">
    <property type="entry name" value="DHS-like NAD/FAD-binding domain"/>
    <property type="match status" value="1"/>
</dbReference>
<evidence type="ECO:0000256" key="3">
    <source>
        <dbReference type="ARBA" id="ARBA00023027"/>
    </source>
</evidence>